<dbReference type="EMBL" id="CP064946">
    <property type="protein sequence ID" value="QPH47384.1"/>
    <property type="molecule type" value="Genomic_DNA"/>
</dbReference>
<dbReference type="GeneID" id="93442643"/>
<reference evidence="1 2" key="1">
    <citation type="submission" date="2020-11" db="EMBL/GenBank/DDBJ databases">
        <title>Pseudomonas fulva producing VIM-24.</title>
        <authorList>
            <person name="Liu S."/>
        </authorList>
    </citation>
    <scope>NUCLEOTIDE SEQUENCE [LARGE SCALE GENOMIC DNA]</scope>
    <source>
        <strain evidence="1 2">ZDHY414</strain>
    </source>
</reference>
<dbReference type="Proteomes" id="UP000594430">
    <property type="component" value="Chromosome"/>
</dbReference>
<evidence type="ECO:0000313" key="2">
    <source>
        <dbReference type="Proteomes" id="UP000594430"/>
    </source>
</evidence>
<protein>
    <submittedName>
        <fullName evidence="1">Uncharacterized protein</fullName>
    </submittedName>
</protein>
<sequence>MDDYNEPALRLQKTLLNLRRERDKLKGEGKYDEASALAVSIARIETTLAQLPAAFKPDTLQ</sequence>
<gene>
    <name evidence="1" type="ORF">IZU98_13250</name>
</gene>
<organism evidence="1 2">
    <name type="scientific">Pseudomonas fulva</name>
    <dbReference type="NCBI Taxonomy" id="47880"/>
    <lineage>
        <taxon>Bacteria</taxon>
        <taxon>Pseudomonadati</taxon>
        <taxon>Pseudomonadota</taxon>
        <taxon>Gammaproteobacteria</taxon>
        <taxon>Pseudomonadales</taxon>
        <taxon>Pseudomonadaceae</taxon>
        <taxon>Pseudomonas</taxon>
    </lineage>
</organism>
<name>A0A2L1WEV4_9PSED</name>
<evidence type="ECO:0000313" key="1">
    <source>
        <dbReference type="EMBL" id="QPH47384.1"/>
    </source>
</evidence>
<dbReference type="AlphaFoldDB" id="A0A2L1WEV4"/>
<accession>A0A2L1WEV4</accession>
<dbReference type="RefSeq" id="WP_027916148.1">
    <property type="nucleotide sequence ID" value="NZ_BQHM01000003.1"/>
</dbReference>
<proteinExistence type="predicted"/>